<feature type="region of interest" description="Disordered" evidence="1">
    <location>
        <begin position="130"/>
        <end position="183"/>
    </location>
</feature>
<protein>
    <submittedName>
        <fullName evidence="2">Uncharacterized protein</fullName>
    </submittedName>
</protein>
<proteinExistence type="predicted"/>
<feature type="compositionally biased region" description="Polar residues" evidence="1">
    <location>
        <begin position="17"/>
        <end position="37"/>
    </location>
</feature>
<evidence type="ECO:0000313" key="3">
    <source>
        <dbReference type="Proteomes" id="UP000647017"/>
    </source>
</evidence>
<dbReference type="EMBL" id="BOOZ01000023">
    <property type="protein sequence ID" value="GIJ10599.1"/>
    <property type="molecule type" value="Genomic_DNA"/>
</dbReference>
<gene>
    <name evidence="2" type="ORF">Van01_38130</name>
</gene>
<dbReference type="Proteomes" id="UP000647017">
    <property type="component" value="Unassembled WGS sequence"/>
</dbReference>
<comment type="caution">
    <text evidence="2">The sequence shown here is derived from an EMBL/GenBank/DDBJ whole genome shotgun (WGS) entry which is preliminary data.</text>
</comment>
<feature type="region of interest" description="Disordered" evidence="1">
    <location>
        <begin position="1"/>
        <end position="41"/>
    </location>
</feature>
<evidence type="ECO:0000256" key="1">
    <source>
        <dbReference type="SAM" id="MobiDB-lite"/>
    </source>
</evidence>
<name>A0ABQ4HYA2_9ACTN</name>
<reference evidence="2 3" key="1">
    <citation type="submission" date="2021-01" db="EMBL/GenBank/DDBJ databases">
        <title>Whole genome shotgun sequence of Verrucosispora andamanensis NBRC 109075.</title>
        <authorList>
            <person name="Komaki H."/>
            <person name="Tamura T."/>
        </authorList>
    </citation>
    <scope>NUCLEOTIDE SEQUENCE [LARGE SCALE GENOMIC DNA]</scope>
    <source>
        <strain evidence="2 3">NBRC 109075</strain>
    </source>
</reference>
<keyword evidence="3" id="KW-1185">Reference proteome</keyword>
<sequence>MTNPWPGTTCGVAADSPDSSSLPKPITTSVETKNSGPSDPKKIIAAIGSTTPARTRLVTTVPVRRLHRSSNTPANGPTSEYGSTSTAAANAIAVGVACRSGLNNTLPAGRPMVDDPVSAAAHTTISAGGGEPALDTGAHQCRNPPLCRPSDGSSRGQGALMVGSWRLSADGPVPAGRPASVKR</sequence>
<accession>A0ABQ4HYA2</accession>
<evidence type="ECO:0000313" key="2">
    <source>
        <dbReference type="EMBL" id="GIJ10599.1"/>
    </source>
</evidence>
<organism evidence="2 3">
    <name type="scientific">Micromonospora andamanensis</name>
    <dbReference type="NCBI Taxonomy" id="1287068"/>
    <lineage>
        <taxon>Bacteria</taxon>
        <taxon>Bacillati</taxon>
        <taxon>Actinomycetota</taxon>
        <taxon>Actinomycetes</taxon>
        <taxon>Micromonosporales</taxon>
        <taxon>Micromonosporaceae</taxon>
        <taxon>Micromonospora</taxon>
    </lineage>
</organism>